<dbReference type="Pfam" id="PF06737">
    <property type="entry name" value="Transglycosylas"/>
    <property type="match status" value="1"/>
</dbReference>
<keyword evidence="2" id="KW-0378">Hydrolase</keyword>
<dbReference type="Proteomes" id="UP000193090">
    <property type="component" value="Unassembled WGS sequence"/>
</dbReference>
<keyword evidence="3" id="KW-0732">Signal</keyword>
<evidence type="ECO:0000259" key="4">
    <source>
        <dbReference type="Pfam" id="PF06737"/>
    </source>
</evidence>
<evidence type="ECO:0000256" key="3">
    <source>
        <dbReference type="SAM" id="SignalP"/>
    </source>
</evidence>
<gene>
    <name evidence="5" type="ORF">AWC30_00680</name>
</gene>
<comment type="caution">
    <text evidence="5">The sequence shown here is derived from an EMBL/GenBank/DDBJ whole genome shotgun (WGS) entry which is preliminary data.</text>
</comment>
<dbReference type="EMBL" id="LQPZ01000012">
    <property type="protein sequence ID" value="ORX07296.1"/>
    <property type="molecule type" value="Genomic_DNA"/>
</dbReference>
<dbReference type="CDD" id="cd13925">
    <property type="entry name" value="RPF"/>
    <property type="match status" value="1"/>
</dbReference>
<evidence type="ECO:0000313" key="5">
    <source>
        <dbReference type="EMBL" id="ORX07296.1"/>
    </source>
</evidence>
<organism evidence="5 6">
    <name type="scientific">Mycolicibacillus trivialis</name>
    <dbReference type="NCBI Taxonomy" id="1798"/>
    <lineage>
        <taxon>Bacteria</taxon>
        <taxon>Bacillati</taxon>
        <taxon>Actinomycetota</taxon>
        <taxon>Actinomycetes</taxon>
        <taxon>Mycobacteriales</taxon>
        <taxon>Mycobacteriaceae</taxon>
        <taxon>Mycolicibacillus</taxon>
    </lineage>
</organism>
<dbReference type="STRING" id="1798.AWC30_00680"/>
<evidence type="ECO:0000313" key="6">
    <source>
        <dbReference type="Proteomes" id="UP000193090"/>
    </source>
</evidence>
<keyword evidence="6" id="KW-1185">Reference proteome</keyword>
<dbReference type="OrthoDB" id="1404170at2"/>
<feature type="signal peptide" evidence="3">
    <location>
        <begin position="1"/>
        <end position="21"/>
    </location>
</feature>
<dbReference type="Gene3D" id="1.10.530.10">
    <property type="match status" value="1"/>
</dbReference>
<evidence type="ECO:0000256" key="1">
    <source>
        <dbReference type="ARBA" id="ARBA00010830"/>
    </source>
</evidence>
<feature type="domain" description="Resuscitation-promoting factor core lysozyme-like" evidence="4">
    <location>
        <begin position="26"/>
        <end position="96"/>
    </location>
</feature>
<protein>
    <recommendedName>
        <fullName evidence="4">Resuscitation-promoting factor core lysozyme-like domain-containing protein</fullName>
    </recommendedName>
</protein>
<dbReference type="GO" id="GO:0016787">
    <property type="term" value="F:hydrolase activity"/>
    <property type="evidence" value="ECO:0007669"/>
    <property type="project" value="UniProtKB-KW"/>
</dbReference>
<feature type="chain" id="PRO_5039146756" description="Resuscitation-promoting factor core lysozyme-like domain-containing protein" evidence="3">
    <location>
        <begin position="22"/>
        <end position="128"/>
    </location>
</feature>
<reference evidence="5 6" key="1">
    <citation type="submission" date="2016-01" db="EMBL/GenBank/DDBJ databases">
        <title>The new phylogeny of the genus Mycobacterium.</title>
        <authorList>
            <person name="Tarcisio F."/>
            <person name="Conor M."/>
            <person name="Antonella G."/>
            <person name="Elisabetta G."/>
            <person name="Giulia F.S."/>
            <person name="Sara T."/>
            <person name="Anna F."/>
            <person name="Clotilde B."/>
            <person name="Roberto B."/>
            <person name="Veronica D.S."/>
            <person name="Fabio R."/>
            <person name="Monica P."/>
            <person name="Olivier J."/>
            <person name="Enrico T."/>
            <person name="Nicola S."/>
        </authorList>
    </citation>
    <scope>NUCLEOTIDE SEQUENCE [LARGE SCALE GENOMIC DNA]</scope>
    <source>
        <strain evidence="5 6">DSM 44153</strain>
    </source>
</reference>
<comment type="similarity">
    <text evidence="1">Belongs to the transglycosylase family. Rpf subfamily.</text>
</comment>
<dbReference type="InterPro" id="IPR023346">
    <property type="entry name" value="Lysozyme-like_dom_sf"/>
</dbReference>
<dbReference type="AlphaFoldDB" id="A0A1X2ENX7"/>
<evidence type="ECO:0000256" key="2">
    <source>
        <dbReference type="ARBA" id="ARBA00022801"/>
    </source>
</evidence>
<dbReference type="SUPFAM" id="SSF53955">
    <property type="entry name" value="Lysozyme-like"/>
    <property type="match status" value="1"/>
</dbReference>
<name>A0A1X2ENX7_9MYCO</name>
<accession>A0A1X2ENX7</accession>
<sequence>MRRAAAVAAGLVACLGFGGLAASEPAVNWNALAQCESDGDWSADTGNGFYGGLQISESTWRANGGQGTPAQASPAAQIAVARRILARQGTSAWPTCSSHGRARSRAPVGSTTHFLMYLADQAAAALDG</sequence>
<dbReference type="InterPro" id="IPR010618">
    <property type="entry name" value="RPF"/>
</dbReference>
<proteinExistence type="inferred from homology"/>